<evidence type="ECO:0000256" key="8">
    <source>
        <dbReference type="ARBA" id="ARBA00032524"/>
    </source>
</evidence>
<reference evidence="14 15" key="1">
    <citation type="submission" date="2011-09" db="EMBL/GenBank/DDBJ databases">
        <title>The permanent draft genome of Caldithrix abyssi DSM 13497.</title>
        <authorList>
            <consortium name="US DOE Joint Genome Institute (JGI-PGF)"/>
            <person name="Lucas S."/>
            <person name="Han J."/>
            <person name="Lapidus A."/>
            <person name="Bruce D."/>
            <person name="Goodwin L."/>
            <person name="Pitluck S."/>
            <person name="Peters L."/>
            <person name="Kyrpides N."/>
            <person name="Mavromatis K."/>
            <person name="Ivanova N."/>
            <person name="Mikhailova N."/>
            <person name="Chertkov O."/>
            <person name="Detter J.C."/>
            <person name="Tapia R."/>
            <person name="Han C."/>
            <person name="Land M."/>
            <person name="Hauser L."/>
            <person name="Markowitz V."/>
            <person name="Cheng J.-F."/>
            <person name="Hugenholtz P."/>
            <person name="Woyke T."/>
            <person name="Wu D."/>
            <person name="Spring S."/>
            <person name="Brambilla E."/>
            <person name="Klenk H.-P."/>
            <person name="Eisen J.A."/>
        </authorList>
    </citation>
    <scope>NUCLEOTIDE SEQUENCE [LARGE SCALE GENOMIC DNA]</scope>
    <source>
        <strain evidence="14 15">DSM 13497</strain>
    </source>
</reference>
<dbReference type="InterPro" id="IPR011262">
    <property type="entry name" value="DNA-dir_RNA_pol_insert"/>
</dbReference>
<dbReference type="KEGG" id="caby:Cabys_928"/>
<keyword evidence="5 11" id="KW-0808">Transferase</keyword>
<comment type="catalytic activity">
    <reaction evidence="10 11">
        <text>RNA(n) + a ribonucleoside 5'-triphosphate = RNA(n+1) + diphosphate</text>
        <dbReference type="Rhea" id="RHEA:21248"/>
        <dbReference type="Rhea" id="RHEA-COMP:14527"/>
        <dbReference type="Rhea" id="RHEA-COMP:17342"/>
        <dbReference type="ChEBI" id="CHEBI:33019"/>
        <dbReference type="ChEBI" id="CHEBI:61557"/>
        <dbReference type="ChEBI" id="CHEBI:140395"/>
        <dbReference type="EC" id="2.7.7.6"/>
    </reaction>
</comment>
<dbReference type="Pfam" id="PF03118">
    <property type="entry name" value="RNA_pol_A_CTD"/>
    <property type="match status" value="1"/>
</dbReference>
<dbReference type="SUPFAM" id="SSF47789">
    <property type="entry name" value="C-terminal domain of RNA polymerase alpha subunit"/>
    <property type="match status" value="1"/>
</dbReference>
<dbReference type="Proteomes" id="UP000183868">
    <property type="component" value="Chromosome"/>
</dbReference>
<keyword evidence="4 11" id="KW-0240">DNA-directed RNA polymerase</keyword>
<dbReference type="InterPro" id="IPR036603">
    <property type="entry name" value="RBP11-like"/>
</dbReference>
<gene>
    <name evidence="11 13" type="primary">rpoA</name>
    <name evidence="13" type="ORF">Cabys_928</name>
    <name evidence="14" type="ORF">Calab_2153</name>
</gene>
<dbReference type="GO" id="GO:0000428">
    <property type="term" value="C:DNA-directed RNA polymerase complex"/>
    <property type="evidence" value="ECO:0007669"/>
    <property type="project" value="UniProtKB-KW"/>
</dbReference>
<accession>H1XVZ1</accession>
<feature type="domain" description="DNA-directed RNA polymerase RpoA/D/Rpb3-type" evidence="12">
    <location>
        <begin position="23"/>
        <end position="231"/>
    </location>
</feature>
<dbReference type="AlphaFoldDB" id="H1XVZ1"/>
<dbReference type="PaxDb" id="880073-Calab_2153"/>
<keyword evidence="7 11" id="KW-0804">Transcription</keyword>
<keyword evidence="15" id="KW-1185">Reference proteome</keyword>
<dbReference type="FunCoup" id="H1XVZ1">
    <property type="interactions" value="497"/>
</dbReference>
<dbReference type="GO" id="GO:0046983">
    <property type="term" value="F:protein dimerization activity"/>
    <property type="evidence" value="ECO:0007669"/>
    <property type="project" value="InterPro"/>
</dbReference>
<feature type="region of interest" description="Alpha N-terminal domain (alpha-NTD)" evidence="11">
    <location>
        <begin position="1"/>
        <end position="232"/>
    </location>
</feature>
<dbReference type="EMBL" id="CM001402">
    <property type="protein sequence ID" value="EHO41763.1"/>
    <property type="molecule type" value="Genomic_DNA"/>
</dbReference>
<dbReference type="GO" id="GO:0003677">
    <property type="term" value="F:DNA binding"/>
    <property type="evidence" value="ECO:0007669"/>
    <property type="project" value="UniProtKB-UniRule"/>
</dbReference>
<feature type="region of interest" description="Alpha C-terminal domain (alpha-CTD)" evidence="11">
    <location>
        <begin position="250"/>
        <end position="330"/>
    </location>
</feature>
<dbReference type="EC" id="2.7.7.6" evidence="2 11"/>
<keyword evidence="6 11" id="KW-0548">Nucleotidyltransferase</keyword>
<comment type="domain">
    <text evidence="11">The N-terminal domain is essential for RNAP assembly and basal transcription, whereas the C-terminal domain is involved in interaction with transcriptional regulators and with upstream promoter elements.</text>
</comment>
<dbReference type="NCBIfam" id="NF003513">
    <property type="entry name" value="PRK05182.1-2"/>
    <property type="match status" value="1"/>
</dbReference>
<dbReference type="InterPro" id="IPR011773">
    <property type="entry name" value="DNA-dir_RpoA"/>
</dbReference>
<evidence type="ECO:0000256" key="2">
    <source>
        <dbReference type="ARBA" id="ARBA00012418"/>
    </source>
</evidence>
<dbReference type="GO" id="GO:0006351">
    <property type="term" value="P:DNA-templated transcription"/>
    <property type="evidence" value="ECO:0007669"/>
    <property type="project" value="UniProtKB-UniRule"/>
</dbReference>
<dbReference type="InterPro" id="IPR036643">
    <property type="entry name" value="RNApol_insert_sf"/>
</dbReference>
<dbReference type="Gene3D" id="1.10.150.20">
    <property type="entry name" value="5' to 3' exonuclease, C-terminal subdomain"/>
    <property type="match status" value="1"/>
</dbReference>
<dbReference type="Gene3D" id="3.30.1360.10">
    <property type="entry name" value="RNA polymerase, RBP11-like subunit"/>
    <property type="match status" value="1"/>
</dbReference>
<dbReference type="HOGENOM" id="CLU_053084_0_1_0"/>
<comment type="subunit">
    <text evidence="11">Homodimer. The RNAP catalytic core consists of 2 alpha, 1 beta, 1 beta' and 1 omega subunit. When a sigma factor is associated with the core the holoenzyme is formed, which can initiate transcription.</text>
</comment>
<dbReference type="OrthoDB" id="9805706at2"/>
<dbReference type="Gene3D" id="2.170.120.12">
    <property type="entry name" value="DNA-directed RNA polymerase, insert domain"/>
    <property type="match status" value="1"/>
</dbReference>
<evidence type="ECO:0000259" key="12">
    <source>
        <dbReference type="SMART" id="SM00662"/>
    </source>
</evidence>
<dbReference type="EMBL" id="CP018099">
    <property type="protein sequence ID" value="APF17679.1"/>
    <property type="molecule type" value="Genomic_DNA"/>
</dbReference>
<evidence type="ECO:0000256" key="1">
    <source>
        <dbReference type="ARBA" id="ARBA00007123"/>
    </source>
</evidence>
<dbReference type="eggNOG" id="COG0202">
    <property type="taxonomic scope" value="Bacteria"/>
</dbReference>
<sequence>MNLSNFQMPEKIEVDDATYTKTYGRFVVQPLEKGYGVTLGNMMRRVLLSSLEGAAITAIKVNNVQHEFSTIEGVYEDLPEIILNLKELRLKLLDKAPEKIVLRLKGPMEFTGKTIQENVANIEVLNPDLHIATLNENAVMNMELYLGVGRGYLIAEENKNEDMPLGVIPIDSIFSPILNVKYTVENTRVGQRTDFEKLIMDIKTDGSITPDEALTQAAKIIKEHLQIFINFDIESQEEEKQEIDEETLRVRKLLKMSVDELELSVRSHNCLKAANIKTIADLVRRDEQEMLKFKNFGRKSLTELSKILKERGLEFGMDVDKYLKPEESKK</sequence>
<dbReference type="RefSeq" id="WP_006928939.1">
    <property type="nucleotide sequence ID" value="NZ_CM001402.1"/>
</dbReference>
<evidence type="ECO:0000256" key="4">
    <source>
        <dbReference type="ARBA" id="ARBA00022478"/>
    </source>
</evidence>
<dbReference type="HAMAP" id="MF_00059">
    <property type="entry name" value="RNApol_bact_RpoA"/>
    <property type="match status" value="1"/>
</dbReference>
<proteinExistence type="inferred from homology"/>
<evidence type="ECO:0000256" key="10">
    <source>
        <dbReference type="ARBA" id="ARBA00048552"/>
    </source>
</evidence>
<dbReference type="InterPro" id="IPR011263">
    <property type="entry name" value="DNA-dir_RNA_pol_RpoA/D/Rpb3"/>
</dbReference>
<dbReference type="FunFam" id="2.170.120.12:FF:000001">
    <property type="entry name" value="DNA-directed RNA polymerase subunit alpha"/>
    <property type="match status" value="1"/>
</dbReference>
<evidence type="ECO:0000256" key="3">
    <source>
        <dbReference type="ARBA" id="ARBA00015972"/>
    </source>
</evidence>
<dbReference type="SUPFAM" id="SSF55257">
    <property type="entry name" value="RBP11-like subunits of RNA polymerase"/>
    <property type="match status" value="1"/>
</dbReference>
<evidence type="ECO:0000256" key="7">
    <source>
        <dbReference type="ARBA" id="ARBA00023163"/>
    </source>
</evidence>
<evidence type="ECO:0000313" key="14">
    <source>
        <dbReference type="EMBL" id="EHO41763.1"/>
    </source>
</evidence>
<evidence type="ECO:0000313" key="15">
    <source>
        <dbReference type="Proteomes" id="UP000004671"/>
    </source>
</evidence>
<evidence type="ECO:0000256" key="6">
    <source>
        <dbReference type="ARBA" id="ARBA00022695"/>
    </source>
</evidence>
<dbReference type="SUPFAM" id="SSF56553">
    <property type="entry name" value="Insert subdomain of RNA polymerase alpha subunit"/>
    <property type="match status" value="1"/>
</dbReference>
<protein>
    <recommendedName>
        <fullName evidence="3 11">DNA-directed RNA polymerase subunit alpha</fullName>
        <shortName evidence="11">RNAP subunit alpha</shortName>
        <ecNumber evidence="2 11">2.7.7.6</ecNumber>
    </recommendedName>
    <alternativeName>
        <fullName evidence="9 11">RNA polymerase subunit alpha</fullName>
    </alternativeName>
    <alternativeName>
        <fullName evidence="8 11">Transcriptase subunit alpha</fullName>
    </alternativeName>
</protein>
<comment type="similarity">
    <text evidence="1 11">Belongs to the RNA polymerase alpha chain family.</text>
</comment>
<comment type="function">
    <text evidence="11">DNA-dependent RNA polymerase catalyzes the transcription of DNA into RNA using the four ribonucleoside triphosphates as substrates.</text>
</comment>
<dbReference type="STRING" id="880073.Cabys_928"/>
<dbReference type="GO" id="GO:0005737">
    <property type="term" value="C:cytoplasm"/>
    <property type="evidence" value="ECO:0007669"/>
    <property type="project" value="UniProtKB-ARBA"/>
</dbReference>
<evidence type="ECO:0000256" key="11">
    <source>
        <dbReference type="HAMAP-Rule" id="MF_00059"/>
    </source>
</evidence>
<dbReference type="SMART" id="SM00662">
    <property type="entry name" value="RPOLD"/>
    <property type="match status" value="1"/>
</dbReference>
<reference evidence="13 16" key="2">
    <citation type="submission" date="2016-11" db="EMBL/GenBank/DDBJ databases">
        <title>Genomic analysis of Caldithrix abyssi and proposal of a novel bacterial phylum Caldithrichaeota.</title>
        <authorList>
            <person name="Kublanov I."/>
            <person name="Sigalova O."/>
            <person name="Gavrilov S."/>
            <person name="Lebedinsky A."/>
            <person name="Ivanova N."/>
            <person name="Daum C."/>
            <person name="Reddy T."/>
            <person name="Klenk H.P."/>
            <person name="Goker M."/>
            <person name="Reva O."/>
            <person name="Miroshnichenko M."/>
            <person name="Kyprides N."/>
            <person name="Woyke T."/>
            <person name="Gelfand M."/>
        </authorList>
    </citation>
    <scope>NUCLEOTIDE SEQUENCE [LARGE SCALE GENOMIC DNA]</scope>
    <source>
        <strain evidence="13 16">LF13</strain>
    </source>
</reference>
<dbReference type="CDD" id="cd06928">
    <property type="entry name" value="RNAP_alpha_NTD"/>
    <property type="match status" value="1"/>
</dbReference>
<dbReference type="NCBIfam" id="TIGR02027">
    <property type="entry name" value="rpoA"/>
    <property type="match status" value="1"/>
</dbReference>
<dbReference type="NCBIfam" id="NF003519">
    <property type="entry name" value="PRK05182.2-5"/>
    <property type="match status" value="1"/>
</dbReference>
<evidence type="ECO:0000256" key="5">
    <source>
        <dbReference type="ARBA" id="ARBA00022679"/>
    </source>
</evidence>
<dbReference type="Pfam" id="PF01000">
    <property type="entry name" value="RNA_pol_A_bac"/>
    <property type="match status" value="1"/>
</dbReference>
<dbReference type="InParanoid" id="H1XVZ1"/>
<evidence type="ECO:0000313" key="16">
    <source>
        <dbReference type="Proteomes" id="UP000183868"/>
    </source>
</evidence>
<dbReference type="InterPro" id="IPR011260">
    <property type="entry name" value="RNAP_asu_C"/>
</dbReference>
<dbReference type="GO" id="GO:0003899">
    <property type="term" value="F:DNA-directed RNA polymerase activity"/>
    <property type="evidence" value="ECO:0007669"/>
    <property type="project" value="UniProtKB-UniRule"/>
</dbReference>
<evidence type="ECO:0000313" key="13">
    <source>
        <dbReference type="EMBL" id="APF17679.1"/>
    </source>
</evidence>
<dbReference type="Pfam" id="PF01193">
    <property type="entry name" value="RNA_pol_L"/>
    <property type="match status" value="1"/>
</dbReference>
<name>H1XVZ1_CALAY</name>
<evidence type="ECO:0000256" key="9">
    <source>
        <dbReference type="ARBA" id="ARBA00033070"/>
    </source>
</evidence>
<dbReference type="Proteomes" id="UP000004671">
    <property type="component" value="Chromosome"/>
</dbReference>
<organism evidence="14 15">
    <name type="scientific">Caldithrix abyssi DSM 13497</name>
    <dbReference type="NCBI Taxonomy" id="880073"/>
    <lineage>
        <taxon>Bacteria</taxon>
        <taxon>Pseudomonadati</taxon>
        <taxon>Calditrichota</taxon>
        <taxon>Calditrichia</taxon>
        <taxon>Calditrichales</taxon>
        <taxon>Calditrichaceae</taxon>
        <taxon>Caldithrix</taxon>
    </lineage>
</organism>